<dbReference type="Pfam" id="PF14383">
    <property type="entry name" value="VARLMGL"/>
    <property type="match status" value="1"/>
</dbReference>
<dbReference type="OrthoDB" id="1925259at2759"/>
<protein>
    <recommendedName>
        <fullName evidence="6">DUF4378 domain-containing protein</fullName>
    </recommendedName>
</protein>
<feature type="region of interest" description="Disordered" evidence="1">
    <location>
        <begin position="561"/>
        <end position="615"/>
    </location>
</feature>
<comment type="caution">
    <text evidence="4">The sequence shown here is derived from an EMBL/GenBank/DDBJ whole genome shotgun (WGS) entry which is preliminary data.</text>
</comment>
<organism evidence="4 5">
    <name type="scientific">Striga hermonthica</name>
    <name type="common">Purple witchweed</name>
    <name type="synonym">Buchnera hermonthica</name>
    <dbReference type="NCBI Taxonomy" id="68872"/>
    <lineage>
        <taxon>Eukaryota</taxon>
        <taxon>Viridiplantae</taxon>
        <taxon>Streptophyta</taxon>
        <taxon>Embryophyta</taxon>
        <taxon>Tracheophyta</taxon>
        <taxon>Spermatophyta</taxon>
        <taxon>Magnoliopsida</taxon>
        <taxon>eudicotyledons</taxon>
        <taxon>Gunneridae</taxon>
        <taxon>Pentapetalae</taxon>
        <taxon>asterids</taxon>
        <taxon>lamiids</taxon>
        <taxon>Lamiales</taxon>
        <taxon>Orobanchaceae</taxon>
        <taxon>Buchnereae</taxon>
        <taxon>Striga</taxon>
    </lineage>
</organism>
<dbReference type="AlphaFoldDB" id="A0A9N7RHV1"/>
<feature type="domain" description="DUF3741" evidence="3">
    <location>
        <begin position="76"/>
        <end position="95"/>
    </location>
</feature>
<reference evidence="4" key="1">
    <citation type="submission" date="2019-12" db="EMBL/GenBank/DDBJ databases">
        <authorList>
            <person name="Scholes J."/>
        </authorList>
    </citation>
    <scope>NUCLEOTIDE SEQUENCE</scope>
</reference>
<dbReference type="EMBL" id="CACSLK010027829">
    <property type="protein sequence ID" value="CAA0830490.1"/>
    <property type="molecule type" value="Genomic_DNA"/>
</dbReference>
<feature type="region of interest" description="Disordered" evidence="1">
    <location>
        <begin position="408"/>
        <end position="456"/>
    </location>
</feature>
<feature type="compositionally biased region" description="Polar residues" evidence="1">
    <location>
        <begin position="561"/>
        <end position="579"/>
    </location>
</feature>
<dbReference type="PANTHER" id="PTHR46836:SF8">
    <property type="entry name" value="AFADIN"/>
    <property type="match status" value="1"/>
</dbReference>
<evidence type="ECO:0000313" key="4">
    <source>
        <dbReference type="EMBL" id="CAA0830490.1"/>
    </source>
</evidence>
<evidence type="ECO:0000256" key="1">
    <source>
        <dbReference type="SAM" id="MobiDB-lite"/>
    </source>
</evidence>
<evidence type="ECO:0000259" key="3">
    <source>
        <dbReference type="Pfam" id="PF14383"/>
    </source>
</evidence>
<name>A0A9N7RHV1_STRHE</name>
<accession>A0A9N7RHV1</accession>
<dbReference type="Proteomes" id="UP001153555">
    <property type="component" value="Unassembled WGS sequence"/>
</dbReference>
<feature type="compositionally biased region" description="Polar residues" evidence="1">
    <location>
        <begin position="412"/>
        <end position="421"/>
    </location>
</feature>
<dbReference type="InterPro" id="IPR032795">
    <property type="entry name" value="DUF3741-assoc"/>
</dbReference>
<keyword evidence="5" id="KW-1185">Reference proteome</keyword>
<feature type="region of interest" description="Disordered" evidence="1">
    <location>
        <begin position="1"/>
        <end position="30"/>
    </location>
</feature>
<feature type="domain" description="DUF4378" evidence="2">
    <location>
        <begin position="691"/>
        <end position="843"/>
    </location>
</feature>
<proteinExistence type="predicted"/>
<feature type="region of interest" description="Disordered" evidence="1">
    <location>
        <begin position="273"/>
        <end position="297"/>
    </location>
</feature>
<evidence type="ECO:0000313" key="5">
    <source>
        <dbReference type="Proteomes" id="UP001153555"/>
    </source>
</evidence>
<dbReference type="PANTHER" id="PTHR46836">
    <property type="entry name" value="AFADIN"/>
    <property type="match status" value="1"/>
</dbReference>
<dbReference type="Pfam" id="PF14309">
    <property type="entry name" value="DUF4378"/>
    <property type="match status" value="1"/>
</dbReference>
<evidence type="ECO:0000259" key="2">
    <source>
        <dbReference type="Pfam" id="PF14309"/>
    </source>
</evidence>
<feature type="region of interest" description="Disordered" evidence="1">
    <location>
        <begin position="226"/>
        <end position="247"/>
    </location>
</feature>
<sequence length="848" mass="95953">MERARHRKSKSTSGIEGILQHQKAAPRLSADSRTYIDGCKRDDLFMLELGQSSWRGPTGTPMKKLLAEEMSREVEPRRRPPSVVARLMGLDGLPSPRHIHGQQKRLLEAYQAKSRILHYDAQTNRSPRDPPEFKDVYEDLEAASRRRCSSRWSASSILTKPELALIRQKLRVSDEMDHILKQHSHHDSPKNRIAVLKPYKSKGKHARHSPINLRREDGLLLERHRHPTHISHSPSRAQSEKGDEEKDLPTRIVVLKPNLGKVQKLSSLPLDLVNRSQRRKDSSSGVGPSRPVSKEAREIAREITMQMRDRYDETNDWIWGRGYAGDESSYEANESDSESESEGFRFSRGKSYGYPSFAQVESSVNREAQKRLSERWKMTHSYRDMEVVNIKGSTLGEMLALPDREAKHSRINAKTTPSGISSRDGWTDEITRNTCRSKSLPPGGGGRRSRKMSSYRESLAGEKVVMRCETVNCGKSEVVKRNVRNKEDYLSRYSKSRGKKPHPCQDMFIGEIDTSTEANIEIQMEANIKDISEQQIAFEMSAKADACRSPMVDVVMISEPVSTPFSPEPSTLVQKQPSSELDKVPTKPSSPSSPCTGAELASSECSKEADHPSPTSVLEAPFIEDASSAESFERVGAELQELRLQLQLLKMESSTDADMSTHFAIEEEDAQPSHIVPEENYTKGPEGWEAHYALDVLITSGLPQELDFSMFKTSWYSPDCPLDPKLFDTLEKKYGGDDETKWERKLLFDRINFALKQIFVEHVDPCPWVMPKSTGSNLVNWRARGIIVDSVDDKLIDQLELPQVEMMSEKAVDREMGWAGPRGEVEMVGNEIERLLMDDMVAEVIMCM</sequence>
<feature type="compositionally biased region" description="Basic and acidic residues" evidence="1">
    <location>
        <begin position="238"/>
        <end position="247"/>
    </location>
</feature>
<feature type="compositionally biased region" description="Basic residues" evidence="1">
    <location>
        <begin position="1"/>
        <end position="10"/>
    </location>
</feature>
<gene>
    <name evidence="4" type="ORF">SHERM_25911</name>
</gene>
<dbReference type="InterPro" id="IPR025486">
    <property type="entry name" value="DUF4378"/>
</dbReference>
<evidence type="ECO:0008006" key="6">
    <source>
        <dbReference type="Google" id="ProtNLM"/>
    </source>
</evidence>